<sequence length="32" mass="3494">MPFCCLAVGFNLQTTAVFFPVQKNSIVFCPNG</sequence>
<keyword evidence="2" id="KW-1185">Reference proteome</keyword>
<dbReference type="Proteomes" id="UP000007519">
    <property type="component" value="Chromosome"/>
</dbReference>
<evidence type="ECO:0000313" key="2">
    <source>
        <dbReference type="Proteomes" id="UP000007519"/>
    </source>
</evidence>
<protein>
    <submittedName>
        <fullName evidence="1">Uncharacterized protein</fullName>
    </submittedName>
</protein>
<evidence type="ECO:0000313" key="1">
    <source>
        <dbReference type="EMBL" id="AFC22960.1"/>
    </source>
</evidence>
<dbReference type="EMBL" id="CP002831">
    <property type="protein sequence ID" value="AFC22960.1"/>
    <property type="molecule type" value="Genomic_DNA"/>
</dbReference>
<dbReference type="KEGG" id="sgn:SGRA_0219"/>
<gene>
    <name evidence="1" type="ordered locus">SGRA_0219</name>
</gene>
<dbReference type="HOGENOM" id="CLU_3391251_0_0_10"/>
<reference evidence="1 2" key="1">
    <citation type="journal article" date="2012" name="Stand. Genomic Sci.">
        <title>Complete genome sequencing and analysis of Saprospira grandis str. Lewin, a predatory marine bacterium.</title>
        <authorList>
            <person name="Saw J.H."/>
            <person name="Yuryev A."/>
            <person name="Kanbe M."/>
            <person name="Hou S."/>
            <person name="Young A.G."/>
            <person name="Aizawa S."/>
            <person name="Alam M."/>
        </authorList>
    </citation>
    <scope>NUCLEOTIDE SEQUENCE [LARGE SCALE GENOMIC DNA]</scope>
    <source>
        <strain evidence="1 2">Lewin</strain>
    </source>
</reference>
<dbReference type="AlphaFoldDB" id="H6L659"/>
<name>H6L659_SAPGL</name>
<accession>H6L659</accession>
<organism evidence="1 2">
    <name type="scientific">Saprospira grandis (strain Lewin)</name>
    <dbReference type="NCBI Taxonomy" id="984262"/>
    <lineage>
        <taxon>Bacteria</taxon>
        <taxon>Pseudomonadati</taxon>
        <taxon>Bacteroidota</taxon>
        <taxon>Saprospiria</taxon>
        <taxon>Saprospirales</taxon>
        <taxon>Saprospiraceae</taxon>
        <taxon>Saprospira</taxon>
    </lineage>
</organism>
<proteinExistence type="predicted"/>